<feature type="transmembrane region" description="Helical" evidence="4">
    <location>
        <begin position="813"/>
        <end position="838"/>
    </location>
</feature>
<dbReference type="InterPro" id="IPR016024">
    <property type="entry name" value="ARM-type_fold"/>
</dbReference>
<feature type="repeat" description="WD" evidence="3">
    <location>
        <begin position="1103"/>
        <end position="1144"/>
    </location>
</feature>
<proteinExistence type="predicted"/>
<dbReference type="PANTHER" id="PTHR22847:SF637">
    <property type="entry name" value="WD REPEAT DOMAIN 5B"/>
    <property type="match status" value="1"/>
</dbReference>
<feature type="transmembrane region" description="Helical" evidence="4">
    <location>
        <begin position="844"/>
        <end position="866"/>
    </location>
</feature>
<dbReference type="Gene3D" id="2.130.10.10">
    <property type="entry name" value="YVTN repeat-like/Quinoprotein amine dehydrogenase"/>
    <property type="match status" value="3"/>
</dbReference>
<sequence length="1331" mass="150642">MPESTQFSQEGFFELLAGVAEHLANPSAETIVVGIIFAVISTLCATLIVWLGRKIWRALSAFFRALATWLGAAPGFSYFVIRGYLWRVQQDLGTIKNIYIGLGENKERLDLKSIFVPLTPLLIDKNQRSQNQDDAPAIHTPRSFHDILTENPRLVILGDPGSGKTTLLKALASGISQRQWKEWRNLVPVFVPLRLFSRASDGPSLHHWLANTLLSENYKLPRAESLLKKLLRKGRLLLLLDGLDEVNSAELKSVLMRISDFIQEHAEWPESSKASPLKQTKPRCRIFLTCREQNYGHMSDDELSHTKSMTKCRLAEMRDSEVDAMVRSRQEDFNRHGKDISKFLDAIRSNSQIFHLHRTPLLLTLSIGLYLYRSDNAVPQGKMAFYNESIQHLLRRHDFPGDTQLVKANQFTLEDKYELLCQFALESMEKASASNKDFEDFPLDDLIGLAEAIARYKLSIKPIEARELVMEIRDRGGLIADTGQEIYVFAHRSFHEYCAARELVNLADEGFQRLQDHLTDPVWRETVFFFCGMSNLYARRITELLLDDEHDINRLELAGRCASVLSQPQIKLRLRVVTILHNAVSDATDYKERRKLLLSLLELVRDAPEEVYEAGDNVLRKLIIQGNPEELAIELSRLGKEAALPLLQFMVDSEEPALQQAALGSVLELEGLERVDLLWPLLAAFQTKGDEKRAQNARRALLGIMEKEGAVARLNEQQIYFDELTEEQLRAVYPFPTGTNQLVNGNFARLLTLEVDAVKHGSSPPHLEKPSTSWEKFLAMVVSIKEPDEAKDWQDLPIDHARRIWSIPSPWRLLGQIGVVSALLVGLWATVLLFMNGFDGLDDALVVTALLIGFTALGMVLAWPLWRSITKRGGWLRDYGILSGSVGNLLEGVAWRSPSTGLSRAIMRSFGRTLLRAFLFAPLVLCWALALWITNYGPMEHEDSATTTGITLPPDTSPLLTSSDRIVRLWDVDTKRELHHFEHSSKVRGVAFSPDGKRFLAYSSDNVAKLWNADTGQAIRSFSYSSSMRNIAFSPDGKRLLVGSGNVASLQDIDTGQTIYTLDGHSRNINCVSFSLDGQTIITGSDDKTARLWNANTGKKLRSSFHSLAVIEVHFLPSARRFLTKTKDNTVRIWDIDEDKNRSKQHIKDVTYVTFSPDGRTIIAGLKDHSTHLRDANTRQELSLHEYLTDLDSISFSADGRTLITEFRDGNIQLWDTDTGKEIQYSEYPLNVSSATFSPDNQTILTVSNGSSTDTWGTNTTVSPQTSSIPFWDPSTRNKYDILVFVLLIFLFVLFPTTKFFDPDRRLYIPKRPNRYIHLYDILEVERWLPK</sequence>
<evidence type="ECO:0000256" key="4">
    <source>
        <dbReference type="SAM" id="Phobius"/>
    </source>
</evidence>
<dbReference type="SUPFAM" id="SSF52540">
    <property type="entry name" value="P-loop containing nucleoside triphosphate hydrolases"/>
    <property type="match status" value="1"/>
</dbReference>
<dbReference type="CDD" id="cd00200">
    <property type="entry name" value="WD40"/>
    <property type="match status" value="1"/>
</dbReference>
<dbReference type="Pfam" id="PF05729">
    <property type="entry name" value="NACHT"/>
    <property type="match status" value="1"/>
</dbReference>
<evidence type="ECO:0000259" key="5">
    <source>
        <dbReference type="PROSITE" id="PS50837"/>
    </source>
</evidence>
<dbReference type="PROSITE" id="PS50082">
    <property type="entry name" value="WD_REPEATS_2"/>
    <property type="match status" value="4"/>
</dbReference>
<dbReference type="PROSITE" id="PS50837">
    <property type="entry name" value="NACHT"/>
    <property type="match status" value="1"/>
</dbReference>
<keyword evidence="4" id="KW-0812">Transmembrane</keyword>
<dbReference type="Gene3D" id="3.40.50.300">
    <property type="entry name" value="P-loop containing nucleotide triphosphate hydrolases"/>
    <property type="match status" value="1"/>
</dbReference>
<evidence type="ECO:0000256" key="1">
    <source>
        <dbReference type="ARBA" id="ARBA00022574"/>
    </source>
</evidence>
<feature type="domain" description="NACHT" evidence="5">
    <location>
        <begin position="152"/>
        <end position="264"/>
    </location>
</feature>
<organism evidence="6">
    <name type="scientific">Candidatus Kentrum sp. DK</name>
    <dbReference type="NCBI Taxonomy" id="2126562"/>
    <lineage>
        <taxon>Bacteria</taxon>
        <taxon>Pseudomonadati</taxon>
        <taxon>Pseudomonadota</taxon>
        <taxon>Gammaproteobacteria</taxon>
        <taxon>Candidatus Kentrum</taxon>
    </lineage>
</organism>
<dbReference type="InterPro" id="IPR019775">
    <property type="entry name" value="WD40_repeat_CS"/>
</dbReference>
<gene>
    <name evidence="6" type="ORF">BECKDK2373B_GA0170837_107912</name>
</gene>
<keyword evidence="1 3" id="KW-0853">WD repeat</keyword>
<dbReference type="InterPro" id="IPR007111">
    <property type="entry name" value="NACHT_NTPase"/>
</dbReference>
<protein>
    <submittedName>
        <fullName evidence="6">WD40 repeat</fullName>
    </submittedName>
</protein>
<dbReference type="PROSITE" id="PS00678">
    <property type="entry name" value="WD_REPEATS_1"/>
    <property type="match status" value="1"/>
</dbReference>
<reference evidence="6" key="1">
    <citation type="submission" date="2019-02" db="EMBL/GenBank/DDBJ databases">
        <authorList>
            <person name="Gruber-Vodicka R. H."/>
            <person name="Seah K. B. B."/>
        </authorList>
    </citation>
    <scope>NUCLEOTIDE SEQUENCE</scope>
    <source>
        <strain evidence="6">BECK_DK47</strain>
    </source>
</reference>
<evidence type="ECO:0000256" key="2">
    <source>
        <dbReference type="ARBA" id="ARBA00022737"/>
    </source>
</evidence>
<dbReference type="PROSITE" id="PS50294">
    <property type="entry name" value="WD_REPEATS_REGION"/>
    <property type="match status" value="4"/>
</dbReference>
<evidence type="ECO:0000256" key="3">
    <source>
        <dbReference type="PROSITE-ProRule" id="PRU00221"/>
    </source>
</evidence>
<dbReference type="SUPFAM" id="SSF48371">
    <property type="entry name" value="ARM repeat"/>
    <property type="match status" value="1"/>
</dbReference>
<name>A0A450SXW8_9GAMM</name>
<keyword evidence="4" id="KW-1133">Transmembrane helix</keyword>
<accession>A0A450SXW8</accession>
<feature type="transmembrane region" description="Helical" evidence="4">
    <location>
        <begin position="914"/>
        <end position="933"/>
    </location>
</feature>
<feature type="transmembrane region" description="Helical" evidence="4">
    <location>
        <begin position="1282"/>
        <end position="1301"/>
    </location>
</feature>
<dbReference type="Pfam" id="PF00400">
    <property type="entry name" value="WD40"/>
    <property type="match status" value="4"/>
</dbReference>
<keyword evidence="2" id="KW-0677">Repeat</keyword>
<feature type="repeat" description="WD" evidence="3">
    <location>
        <begin position="1062"/>
        <end position="1103"/>
    </location>
</feature>
<evidence type="ECO:0000313" key="6">
    <source>
        <dbReference type="EMBL" id="VFJ58988.1"/>
    </source>
</evidence>
<dbReference type="InterPro" id="IPR015943">
    <property type="entry name" value="WD40/YVTN_repeat-like_dom_sf"/>
</dbReference>
<feature type="repeat" description="WD" evidence="3">
    <location>
        <begin position="1184"/>
        <end position="1225"/>
    </location>
</feature>
<feature type="transmembrane region" description="Helical" evidence="4">
    <location>
        <begin position="62"/>
        <end position="81"/>
    </location>
</feature>
<dbReference type="SUPFAM" id="SSF50978">
    <property type="entry name" value="WD40 repeat-like"/>
    <property type="match status" value="1"/>
</dbReference>
<dbReference type="EMBL" id="CAADEX010000079">
    <property type="protein sequence ID" value="VFJ58988.1"/>
    <property type="molecule type" value="Genomic_DNA"/>
</dbReference>
<feature type="transmembrane region" description="Helical" evidence="4">
    <location>
        <begin position="31"/>
        <end position="50"/>
    </location>
</feature>
<dbReference type="InterPro" id="IPR001680">
    <property type="entry name" value="WD40_rpt"/>
</dbReference>
<dbReference type="PANTHER" id="PTHR22847">
    <property type="entry name" value="WD40 REPEAT PROTEIN"/>
    <property type="match status" value="1"/>
</dbReference>
<keyword evidence="4" id="KW-0472">Membrane</keyword>
<dbReference type="SMART" id="SM00320">
    <property type="entry name" value="WD40"/>
    <property type="match status" value="8"/>
</dbReference>
<feature type="repeat" description="WD" evidence="3">
    <location>
        <begin position="980"/>
        <end position="1021"/>
    </location>
</feature>
<dbReference type="InterPro" id="IPR027417">
    <property type="entry name" value="P-loop_NTPase"/>
</dbReference>
<dbReference type="InterPro" id="IPR036322">
    <property type="entry name" value="WD40_repeat_dom_sf"/>
</dbReference>